<dbReference type="RefSeq" id="WP_351977185.1">
    <property type="nucleotide sequence ID" value="NZ_JBEPBX010000018.1"/>
</dbReference>
<protein>
    <submittedName>
        <fullName evidence="1">Uncharacterized protein</fullName>
    </submittedName>
</protein>
<keyword evidence="2" id="KW-1185">Reference proteome</keyword>
<name>A0ABV1UZI2_9ACTN</name>
<dbReference type="Proteomes" id="UP001445472">
    <property type="component" value="Unassembled WGS sequence"/>
</dbReference>
<gene>
    <name evidence="1" type="ORF">ABT276_20285</name>
</gene>
<comment type="caution">
    <text evidence="1">The sequence shown here is derived from an EMBL/GenBank/DDBJ whole genome shotgun (WGS) entry which is preliminary data.</text>
</comment>
<organism evidence="1 2">
    <name type="scientific">Streptomyces xantholiticus</name>
    <dbReference type="NCBI Taxonomy" id="68285"/>
    <lineage>
        <taxon>Bacteria</taxon>
        <taxon>Bacillati</taxon>
        <taxon>Actinomycetota</taxon>
        <taxon>Actinomycetes</taxon>
        <taxon>Kitasatosporales</taxon>
        <taxon>Streptomycetaceae</taxon>
        <taxon>Streptomyces</taxon>
    </lineage>
</organism>
<sequence>MDTLIFGSIASAAAIFSIMFSAWQIRQLTQQTAITNGIAAVSAIYNSVERLHNVGTLIFEHPQLNQYFFHGAAVPADGHEREQVLTLAHMFADALDYGLMIKSLAPGTGEYDCWDHYVAGMFASSPAIRRVVSDHPSWWPALAPHLQVTLPSTSAPST</sequence>
<reference evidence="1 2" key="1">
    <citation type="submission" date="2024-06" db="EMBL/GenBank/DDBJ databases">
        <title>The Natural Products Discovery Center: Release of the First 8490 Sequenced Strains for Exploring Actinobacteria Biosynthetic Diversity.</title>
        <authorList>
            <person name="Kalkreuter E."/>
            <person name="Kautsar S.A."/>
            <person name="Yang D."/>
            <person name="Bader C.D."/>
            <person name="Teijaro C.N."/>
            <person name="Fluegel L."/>
            <person name="Davis C.M."/>
            <person name="Simpson J.R."/>
            <person name="Lauterbach L."/>
            <person name="Steele A.D."/>
            <person name="Gui C."/>
            <person name="Meng S."/>
            <person name="Li G."/>
            <person name="Viehrig K."/>
            <person name="Ye F."/>
            <person name="Su P."/>
            <person name="Kiefer A.F."/>
            <person name="Nichols A."/>
            <person name="Cepeda A.J."/>
            <person name="Yan W."/>
            <person name="Fan B."/>
            <person name="Jiang Y."/>
            <person name="Adhikari A."/>
            <person name="Zheng C.-J."/>
            <person name="Schuster L."/>
            <person name="Cowan T.M."/>
            <person name="Smanski M.J."/>
            <person name="Chevrette M.G."/>
            <person name="De Carvalho L.P.S."/>
            <person name="Shen B."/>
        </authorList>
    </citation>
    <scope>NUCLEOTIDE SEQUENCE [LARGE SCALE GENOMIC DNA]</scope>
    <source>
        <strain evidence="1 2">NPDC000837</strain>
    </source>
</reference>
<proteinExistence type="predicted"/>
<evidence type="ECO:0000313" key="2">
    <source>
        <dbReference type="Proteomes" id="UP001445472"/>
    </source>
</evidence>
<dbReference type="EMBL" id="JBEPBX010000018">
    <property type="protein sequence ID" value="MER6615656.1"/>
    <property type="molecule type" value="Genomic_DNA"/>
</dbReference>
<evidence type="ECO:0000313" key="1">
    <source>
        <dbReference type="EMBL" id="MER6615656.1"/>
    </source>
</evidence>
<accession>A0ABV1UZI2</accession>